<accession>D3BHZ4</accession>
<dbReference type="AlphaFoldDB" id="D3BHZ4"/>
<gene>
    <name evidence="3" type="ORF">PPL_08362</name>
</gene>
<organism evidence="3 4">
    <name type="scientific">Heterostelium pallidum (strain ATCC 26659 / Pp 5 / PN500)</name>
    <name type="common">Cellular slime mold</name>
    <name type="synonym">Polysphondylium pallidum</name>
    <dbReference type="NCBI Taxonomy" id="670386"/>
    <lineage>
        <taxon>Eukaryota</taxon>
        <taxon>Amoebozoa</taxon>
        <taxon>Evosea</taxon>
        <taxon>Eumycetozoa</taxon>
        <taxon>Dictyostelia</taxon>
        <taxon>Acytosteliales</taxon>
        <taxon>Acytosteliaceae</taxon>
        <taxon>Heterostelium</taxon>
    </lineage>
</organism>
<reference evidence="3 4" key="1">
    <citation type="journal article" date="2011" name="Genome Res.">
        <title>Phylogeny-wide analysis of social amoeba genomes highlights ancient origins for complex intercellular communication.</title>
        <authorList>
            <person name="Heidel A.J."/>
            <person name="Lawal H.M."/>
            <person name="Felder M."/>
            <person name="Schilde C."/>
            <person name="Helps N.R."/>
            <person name="Tunggal B."/>
            <person name="Rivero F."/>
            <person name="John U."/>
            <person name="Schleicher M."/>
            <person name="Eichinger L."/>
            <person name="Platzer M."/>
            <person name="Noegel A.A."/>
            <person name="Schaap P."/>
            <person name="Gloeckner G."/>
        </authorList>
    </citation>
    <scope>NUCLEOTIDE SEQUENCE [LARGE SCALE GENOMIC DNA]</scope>
    <source>
        <strain evidence="4">ATCC 26659 / Pp 5 / PN500</strain>
    </source>
</reference>
<dbReference type="InParanoid" id="D3BHZ4"/>
<name>D3BHZ4_HETP5</name>
<comment type="caution">
    <text evidence="3">The sequence shown here is derived from an EMBL/GenBank/DDBJ whole genome shotgun (WGS) entry which is preliminary data.</text>
</comment>
<dbReference type="InterPro" id="IPR000315">
    <property type="entry name" value="Znf_B-box"/>
</dbReference>
<feature type="domain" description="B box-type" evidence="2">
    <location>
        <begin position="1"/>
        <end position="39"/>
    </location>
</feature>
<proteinExistence type="predicted"/>
<keyword evidence="1" id="KW-0863">Zinc-finger</keyword>
<dbReference type="Gene3D" id="3.30.160.60">
    <property type="entry name" value="Classic Zinc Finger"/>
    <property type="match status" value="1"/>
</dbReference>
<evidence type="ECO:0000313" key="3">
    <source>
        <dbReference type="EMBL" id="EFA78894.1"/>
    </source>
</evidence>
<dbReference type="STRING" id="670386.D3BHZ4"/>
<dbReference type="Proteomes" id="UP000001396">
    <property type="component" value="Unassembled WGS sequence"/>
</dbReference>
<keyword evidence="1" id="KW-0479">Metal-binding</keyword>
<dbReference type="SUPFAM" id="SSF57845">
    <property type="entry name" value="B-box zinc-binding domain"/>
    <property type="match status" value="1"/>
</dbReference>
<dbReference type="GeneID" id="31363842"/>
<keyword evidence="4" id="KW-1185">Reference proteome</keyword>
<sequence length="458" mass="54560">MNKCDKHDKDLDLLCSDCKSIICYRCLVAKHRQHNTYHTDDIKQSLLDIDYSVVVVVASSDDEDNNNIIQDRIEWLWSQVNDSVYLIQELSKTENEISDHFKQYYEMLMKEERSLKQPIIDELDQTNQLLDKLIKEIQSLHNIIQSITPTLKSDEHNNDNNNEKNNISTSYEIPILVESIKQSKSFEQFIHNNSNTIFNIQQQNNNEIIEYLNNNNEINKNKKQNNNNSFDSFSKNSISFPDLKSHLYNDNSDTIGFIGQPFSCFIEPFNIYFYGKSYHSRRDRTILVRFNTFLEEFEVLRDDDCEHILPFGLFHDIIEKYSVHYDCKEKQIVRVRYQMFSSTILSENIIVSDVIPKYIGYCFKDDQHLYLYYGDEYSDYFIKVDSYDDIENLATIEELAPIDIENHENKPSIITMFYKYNKIYLFTKDKSYVYSFKRKEWKESHYQTTNVHFISESE</sequence>
<dbReference type="PROSITE" id="PS50119">
    <property type="entry name" value="ZF_BBOX"/>
    <property type="match status" value="1"/>
</dbReference>
<dbReference type="Pfam" id="PF00643">
    <property type="entry name" value="zf-B_box"/>
    <property type="match status" value="1"/>
</dbReference>
<protein>
    <recommendedName>
        <fullName evidence="2">B box-type domain-containing protein</fullName>
    </recommendedName>
</protein>
<evidence type="ECO:0000256" key="1">
    <source>
        <dbReference type="PROSITE-ProRule" id="PRU00024"/>
    </source>
</evidence>
<evidence type="ECO:0000259" key="2">
    <source>
        <dbReference type="PROSITE" id="PS50119"/>
    </source>
</evidence>
<dbReference type="EMBL" id="ADBJ01000037">
    <property type="protein sequence ID" value="EFA78894.1"/>
    <property type="molecule type" value="Genomic_DNA"/>
</dbReference>
<evidence type="ECO:0000313" key="4">
    <source>
        <dbReference type="Proteomes" id="UP000001396"/>
    </source>
</evidence>
<dbReference type="GO" id="GO:0008270">
    <property type="term" value="F:zinc ion binding"/>
    <property type="evidence" value="ECO:0007669"/>
    <property type="project" value="UniProtKB-KW"/>
</dbReference>
<keyword evidence="1" id="KW-0862">Zinc</keyword>
<dbReference type="RefSeq" id="XP_020431018.1">
    <property type="nucleotide sequence ID" value="XM_020579179.1"/>
</dbReference>